<dbReference type="RefSeq" id="WP_109533611.1">
    <property type="nucleotide sequence ID" value="NZ_QEYD01000006.1"/>
</dbReference>
<gene>
    <name evidence="3" type="ORF">C4N9_11850</name>
</gene>
<dbReference type="SUPFAM" id="SSF53807">
    <property type="entry name" value="Helical backbone' metal receptor"/>
    <property type="match status" value="1"/>
</dbReference>
<comment type="caution">
    <text evidence="3">The sequence shown here is derived from an EMBL/GenBank/DDBJ whole genome shotgun (WGS) entry which is preliminary data.</text>
</comment>
<dbReference type="PROSITE" id="PS50983">
    <property type="entry name" value="FE_B12_PBP"/>
    <property type="match status" value="1"/>
</dbReference>
<dbReference type="AlphaFoldDB" id="A0A2U2CA77"/>
<feature type="signal peptide" evidence="1">
    <location>
        <begin position="1"/>
        <end position="22"/>
    </location>
</feature>
<reference evidence="3 4" key="1">
    <citation type="submission" date="2018-05" db="EMBL/GenBank/DDBJ databases">
        <title>Pararhodobacter marina sp. nov., isolated from deep-sea water of the Indian Ocean.</title>
        <authorList>
            <person name="Lai Q.Sr."/>
            <person name="Liu X."/>
            <person name="Shao Z."/>
        </authorList>
    </citation>
    <scope>NUCLEOTIDE SEQUENCE [LARGE SCALE GENOMIC DNA]</scope>
    <source>
        <strain evidence="3 4">CIC4N-9</strain>
    </source>
</reference>
<dbReference type="Gene3D" id="3.40.50.1980">
    <property type="entry name" value="Nitrogenase molybdenum iron protein domain"/>
    <property type="match status" value="2"/>
</dbReference>
<dbReference type="InterPro" id="IPR050902">
    <property type="entry name" value="ABC_Transporter_SBP"/>
</dbReference>
<proteinExistence type="predicted"/>
<evidence type="ECO:0000259" key="2">
    <source>
        <dbReference type="PROSITE" id="PS50983"/>
    </source>
</evidence>
<dbReference type="OrthoDB" id="9797736at2"/>
<dbReference type="InterPro" id="IPR002491">
    <property type="entry name" value="ABC_transptr_periplasmic_BD"/>
</dbReference>
<dbReference type="EMBL" id="QEYD01000006">
    <property type="protein sequence ID" value="PWE28751.1"/>
    <property type="molecule type" value="Genomic_DNA"/>
</dbReference>
<dbReference type="PANTHER" id="PTHR30535:SF4">
    <property type="entry name" value="HEMIN-BINDING PERIPLASMIC PROTEIN HMUT"/>
    <property type="match status" value="1"/>
</dbReference>
<accession>A0A2U2CA77</accession>
<evidence type="ECO:0000313" key="3">
    <source>
        <dbReference type="EMBL" id="PWE28751.1"/>
    </source>
</evidence>
<dbReference type="PANTHER" id="PTHR30535">
    <property type="entry name" value="VITAMIN B12-BINDING PROTEIN"/>
    <property type="match status" value="1"/>
</dbReference>
<evidence type="ECO:0000256" key="1">
    <source>
        <dbReference type="SAM" id="SignalP"/>
    </source>
</evidence>
<protein>
    <submittedName>
        <fullName evidence="3">Hemin ABC transporter substrate-binding protein</fullName>
    </submittedName>
</protein>
<sequence>MRASLSVTLALAAGGFALPAPAQERIVVAGSALCEIAAALDATDRLVGRDTTCTYPESMADLPDMGYLRALSAEGLLSLNPDLILADVDAGPPETMDLVAATDVPVVRVEADFTEAGVLARIDAVAQALGVDGGPLAAQVGAEFEALAEARGGSEPVRAMFILSAAGGRVLASGEGTAASGMLALAGAENAITGFDGYRQLTDEAITAAAPDAIVMMDRAGDHALDDAAIIAHPALSLTPAAQDGRIVRMDGVYLLGFGPRTPAAARDLMTALQE</sequence>
<dbReference type="Pfam" id="PF01497">
    <property type="entry name" value="Peripla_BP_2"/>
    <property type="match status" value="1"/>
</dbReference>
<organism evidence="3 4">
    <name type="scientific">Pararhodobacter marinus</name>
    <dbReference type="NCBI Taxonomy" id="2184063"/>
    <lineage>
        <taxon>Bacteria</taxon>
        <taxon>Pseudomonadati</taxon>
        <taxon>Pseudomonadota</taxon>
        <taxon>Alphaproteobacteria</taxon>
        <taxon>Rhodobacterales</taxon>
        <taxon>Paracoccaceae</taxon>
        <taxon>Pararhodobacter</taxon>
    </lineage>
</organism>
<keyword evidence="1" id="KW-0732">Signal</keyword>
<evidence type="ECO:0000313" key="4">
    <source>
        <dbReference type="Proteomes" id="UP000244940"/>
    </source>
</evidence>
<keyword evidence="4" id="KW-1185">Reference proteome</keyword>
<dbReference type="Proteomes" id="UP000244940">
    <property type="component" value="Unassembled WGS sequence"/>
</dbReference>
<dbReference type="GeneID" id="94365583"/>
<name>A0A2U2CA77_9RHOB</name>
<feature type="chain" id="PRO_5015434175" evidence="1">
    <location>
        <begin position="23"/>
        <end position="275"/>
    </location>
</feature>
<feature type="domain" description="Fe/B12 periplasmic-binding" evidence="2">
    <location>
        <begin position="25"/>
        <end position="275"/>
    </location>
</feature>